<dbReference type="OrthoDB" id="416454at2759"/>
<organism evidence="1 2">
    <name type="scientific">Hirundo rustica rustica</name>
    <dbReference type="NCBI Taxonomy" id="333673"/>
    <lineage>
        <taxon>Eukaryota</taxon>
        <taxon>Metazoa</taxon>
        <taxon>Chordata</taxon>
        <taxon>Craniata</taxon>
        <taxon>Vertebrata</taxon>
        <taxon>Euteleostomi</taxon>
        <taxon>Archelosauria</taxon>
        <taxon>Archosauria</taxon>
        <taxon>Dinosauria</taxon>
        <taxon>Saurischia</taxon>
        <taxon>Theropoda</taxon>
        <taxon>Coelurosauria</taxon>
        <taxon>Aves</taxon>
        <taxon>Neognathae</taxon>
        <taxon>Neoaves</taxon>
        <taxon>Telluraves</taxon>
        <taxon>Australaves</taxon>
        <taxon>Passeriformes</taxon>
        <taxon>Sylvioidea</taxon>
        <taxon>Hirundinidae</taxon>
        <taxon>Hirundo</taxon>
    </lineage>
</organism>
<gene>
    <name evidence="1" type="ORF">DUI87_15816</name>
</gene>
<sequence>MKGMEGLIDRPWEEPSVTYMGKDLPDLLVNLPQETVQVLLMIFKKGKRVGVDCATTEVTEENSFAGSSSYRGIKSSHRTHPGKRNLFSRNPVFNKNILMEIAEITLREKFHLCSSRGKAECSGIECTLSKTGDDTKLRGAADTLDGRDAIQRDLGRLEKWAHANLVMFSEVNCKVLYLGCSNPRLRSLLLTIHSAEELDSLLVSWFDESCILGFTSSKKLSKLVSVWIYSTGAVHLNALNQRPAGLLSHVYQVRGSTNWKVTMYERVKPEGAVGGKVLHAPLKEKDEFLIWWAMPSMRAVPAQEQEFAFPLTELHDSLLSPFLLDVEVPQHGSTTQWITHPSQFRFQIISSNDRDQLGKDQDPEDCVIHQSCLDISPQIIGGHGTRWKKSGFVHGQSGTAVRAEEFEKCTSEIDYSDMCDYDSSGILEKKDTQDLPQPHQFFLYYFI</sequence>
<protein>
    <submittedName>
        <fullName evidence="1">Uncharacterized protein</fullName>
    </submittedName>
</protein>
<dbReference type="AlphaFoldDB" id="A0A3M0JZM5"/>
<name>A0A3M0JZM5_HIRRU</name>
<proteinExistence type="predicted"/>
<evidence type="ECO:0000313" key="1">
    <source>
        <dbReference type="EMBL" id="RMC06383.1"/>
    </source>
</evidence>
<dbReference type="Proteomes" id="UP000269221">
    <property type="component" value="Unassembled WGS sequence"/>
</dbReference>
<reference evidence="1 2" key="1">
    <citation type="submission" date="2018-07" db="EMBL/GenBank/DDBJ databases">
        <title>A high quality draft genome assembly of the barn swallow (H. rustica rustica).</title>
        <authorList>
            <person name="Formenti G."/>
            <person name="Chiara M."/>
            <person name="Poveda L."/>
            <person name="Francoijs K.-J."/>
            <person name="Bonisoli-Alquati A."/>
            <person name="Canova L."/>
            <person name="Gianfranceschi L."/>
            <person name="Horner D.S."/>
            <person name="Saino N."/>
        </authorList>
    </citation>
    <scope>NUCLEOTIDE SEQUENCE [LARGE SCALE GENOMIC DNA]</scope>
    <source>
        <strain evidence="1">Chelidonia</strain>
        <tissue evidence="1">Blood</tissue>
    </source>
</reference>
<dbReference type="EMBL" id="QRBI01000120">
    <property type="protein sequence ID" value="RMC06383.1"/>
    <property type="molecule type" value="Genomic_DNA"/>
</dbReference>
<keyword evidence="2" id="KW-1185">Reference proteome</keyword>
<comment type="caution">
    <text evidence="1">The sequence shown here is derived from an EMBL/GenBank/DDBJ whole genome shotgun (WGS) entry which is preliminary data.</text>
</comment>
<evidence type="ECO:0000313" key="2">
    <source>
        <dbReference type="Proteomes" id="UP000269221"/>
    </source>
</evidence>
<accession>A0A3M0JZM5</accession>